<evidence type="ECO:0000313" key="1">
    <source>
        <dbReference type="EMBL" id="WTP67053.1"/>
    </source>
</evidence>
<reference evidence="1 2" key="1">
    <citation type="submission" date="2022-10" db="EMBL/GenBank/DDBJ databases">
        <title>The complete genomes of actinobacterial strains from the NBC collection.</title>
        <authorList>
            <person name="Joergensen T.S."/>
            <person name="Alvarez Arevalo M."/>
            <person name="Sterndorff E.B."/>
            <person name="Faurdal D."/>
            <person name="Vuksanovic O."/>
            <person name="Mourched A.-S."/>
            <person name="Charusanti P."/>
            <person name="Shaw S."/>
            <person name="Blin K."/>
            <person name="Weber T."/>
        </authorList>
    </citation>
    <scope>NUCLEOTIDE SEQUENCE [LARGE SCALE GENOMIC DNA]</scope>
    <source>
        <strain evidence="1 2">NBC_00185</strain>
    </source>
</reference>
<keyword evidence="2" id="KW-1185">Reference proteome</keyword>
<protein>
    <submittedName>
        <fullName evidence="1">Uncharacterized protein</fullName>
    </submittedName>
</protein>
<dbReference type="Proteomes" id="UP001622496">
    <property type="component" value="Chromosome"/>
</dbReference>
<name>A0ABZ1K7P6_9ACTN</name>
<dbReference type="GeneID" id="95064685"/>
<accession>A0ABZ1K7P6</accession>
<dbReference type="EMBL" id="CP108135">
    <property type="protein sequence ID" value="WTP67053.1"/>
    <property type="molecule type" value="Genomic_DNA"/>
</dbReference>
<organism evidence="1 2">
    <name type="scientific">[Kitasatospora] papulosa</name>
    <dbReference type="NCBI Taxonomy" id="1464011"/>
    <lineage>
        <taxon>Bacteria</taxon>
        <taxon>Bacillati</taxon>
        <taxon>Actinomycetota</taxon>
        <taxon>Actinomycetes</taxon>
        <taxon>Kitasatosporales</taxon>
        <taxon>Streptomycetaceae</taxon>
        <taxon>Streptomyces</taxon>
    </lineage>
</organism>
<gene>
    <name evidence="1" type="ORF">OG560_17180</name>
</gene>
<evidence type="ECO:0000313" key="2">
    <source>
        <dbReference type="Proteomes" id="UP001622496"/>
    </source>
</evidence>
<proteinExistence type="predicted"/>
<dbReference type="RefSeq" id="WP_267882653.1">
    <property type="nucleotide sequence ID" value="NZ_CP108135.1"/>
</dbReference>
<sequence>MAPAFVTGAVATSPPPASAALGRATGLGAAAVRRLLTVFHGG</sequence>